<dbReference type="EnsemblMetazoa" id="CapteT199953">
    <property type="protein sequence ID" value="CapteP199953"/>
    <property type="gene ID" value="CapteG199953"/>
</dbReference>
<gene>
    <name evidence="2" type="ORF">CAPTEDRAFT_199953</name>
</gene>
<proteinExistence type="predicted"/>
<feature type="chain" id="PRO_5008787365" evidence="1">
    <location>
        <begin position="21"/>
        <end position="112"/>
    </location>
</feature>
<reference evidence="4" key="1">
    <citation type="submission" date="2012-12" db="EMBL/GenBank/DDBJ databases">
        <authorList>
            <person name="Hellsten U."/>
            <person name="Grimwood J."/>
            <person name="Chapman J.A."/>
            <person name="Shapiro H."/>
            <person name="Aerts A."/>
            <person name="Otillar R.P."/>
            <person name="Terry A.Y."/>
            <person name="Boore J.L."/>
            <person name="Simakov O."/>
            <person name="Marletaz F."/>
            <person name="Cho S.-J."/>
            <person name="Edsinger-Gonzales E."/>
            <person name="Havlak P."/>
            <person name="Kuo D.-H."/>
            <person name="Larsson T."/>
            <person name="Lv J."/>
            <person name="Arendt D."/>
            <person name="Savage R."/>
            <person name="Osoegawa K."/>
            <person name="de Jong P."/>
            <person name="Lindberg D.R."/>
            <person name="Seaver E.C."/>
            <person name="Weisblat D.A."/>
            <person name="Putnam N.H."/>
            <person name="Grigoriev I.V."/>
            <person name="Rokhsar D.S."/>
        </authorList>
    </citation>
    <scope>NUCLEOTIDE SEQUENCE</scope>
    <source>
        <strain evidence="4">I ESC-2004</strain>
    </source>
</reference>
<protein>
    <submittedName>
        <fullName evidence="2 3">Uncharacterized protein</fullName>
    </submittedName>
</protein>
<dbReference type="Proteomes" id="UP000014760">
    <property type="component" value="Unassembled WGS sequence"/>
</dbReference>
<dbReference type="EMBL" id="AMQN01010973">
    <property type="status" value="NOT_ANNOTATED_CDS"/>
    <property type="molecule type" value="Genomic_DNA"/>
</dbReference>
<reference evidence="3" key="3">
    <citation type="submission" date="2015-06" db="UniProtKB">
        <authorList>
            <consortium name="EnsemblMetazoa"/>
        </authorList>
    </citation>
    <scope>IDENTIFICATION</scope>
</reference>
<dbReference type="HOGENOM" id="CLU_2148223_0_0_1"/>
<keyword evidence="1" id="KW-0732">Signal</keyword>
<feature type="signal peptide" evidence="1">
    <location>
        <begin position="1"/>
        <end position="20"/>
    </location>
</feature>
<evidence type="ECO:0000313" key="3">
    <source>
        <dbReference type="EnsemblMetazoa" id="CapteP199953"/>
    </source>
</evidence>
<organism evidence="2">
    <name type="scientific">Capitella teleta</name>
    <name type="common">Polychaete worm</name>
    <dbReference type="NCBI Taxonomy" id="283909"/>
    <lineage>
        <taxon>Eukaryota</taxon>
        <taxon>Metazoa</taxon>
        <taxon>Spiralia</taxon>
        <taxon>Lophotrochozoa</taxon>
        <taxon>Annelida</taxon>
        <taxon>Polychaeta</taxon>
        <taxon>Sedentaria</taxon>
        <taxon>Scolecida</taxon>
        <taxon>Capitellidae</taxon>
        <taxon>Capitella</taxon>
    </lineage>
</organism>
<evidence type="ECO:0000313" key="2">
    <source>
        <dbReference type="EMBL" id="ELT97297.1"/>
    </source>
</evidence>
<dbReference type="EMBL" id="KB308607">
    <property type="protein sequence ID" value="ELT97297.1"/>
    <property type="molecule type" value="Genomic_DNA"/>
</dbReference>
<accession>R7TUS9</accession>
<dbReference type="OrthoDB" id="10059291at2759"/>
<dbReference type="AlphaFoldDB" id="R7TUS9"/>
<reference evidence="2 4" key="2">
    <citation type="journal article" date="2013" name="Nature">
        <title>Insights into bilaterian evolution from three spiralian genomes.</title>
        <authorList>
            <person name="Simakov O."/>
            <person name="Marletaz F."/>
            <person name="Cho S.J."/>
            <person name="Edsinger-Gonzales E."/>
            <person name="Havlak P."/>
            <person name="Hellsten U."/>
            <person name="Kuo D.H."/>
            <person name="Larsson T."/>
            <person name="Lv J."/>
            <person name="Arendt D."/>
            <person name="Savage R."/>
            <person name="Osoegawa K."/>
            <person name="de Jong P."/>
            <person name="Grimwood J."/>
            <person name="Chapman J.A."/>
            <person name="Shapiro H."/>
            <person name="Aerts A."/>
            <person name="Otillar R.P."/>
            <person name="Terry A.Y."/>
            <person name="Boore J.L."/>
            <person name="Grigoriev I.V."/>
            <person name="Lindberg D.R."/>
            <person name="Seaver E.C."/>
            <person name="Weisblat D.A."/>
            <person name="Putnam N.H."/>
            <person name="Rokhsar D.S."/>
        </authorList>
    </citation>
    <scope>NUCLEOTIDE SEQUENCE</scope>
    <source>
        <strain evidence="2 4">I ESC-2004</strain>
    </source>
</reference>
<evidence type="ECO:0000313" key="4">
    <source>
        <dbReference type="Proteomes" id="UP000014760"/>
    </source>
</evidence>
<sequence length="112" mass="12415">MLHNLLPLLTLLSKSFQRTAVNLADIHYQVTKTLDALRRLEGGMGSNMADLTNHLASLTLDGINHKASEEEIPALFNTFTAKHGDFRVCVPNASPPNTEISVFCTFCYIRVL</sequence>
<evidence type="ECO:0000256" key="1">
    <source>
        <dbReference type="SAM" id="SignalP"/>
    </source>
</evidence>
<name>R7TUS9_CAPTE</name>
<keyword evidence="4" id="KW-1185">Reference proteome</keyword>